<dbReference type="Gene3D" id="2.130.10.10">
    <property type="entry name" value="YVTN repeat-like/Quinoprotein amine dehydrogenase"/>
    <property type="match status" value="3"/>
</dbReference>
<dbReference type="InterPro" id="IPR001810">
    <property type="entry name" value="F-box_dom"/>
</dbReference>
<dbReference type="Gene3D" id="1.20.1280.50">
    <property type="match status" value="1"/>
</dbReference>
<evidence type="ECO:0000313" key="10">
    <source>
        <dbReference type="Proteomes" id="UP000481288"/>
    </source>
</evidence>
<dbReference type="Pfam" id="PF00400">
    <property type="entry name" value="WD40"/>
    <property type="match status" value="7"/>
</dbReference>
<dbReference type="GO" id="GO:0031146">
    <property type="term" value="P:SCF-dependent proteasomal ubiquitin-dependent protein catabolic process"/>
    <property type="evidence" value="ECO:0007669"/>
    <property type="project" value="UniProtKB-ARBA"/>
</dbReference>
<evidence type="ECO:0000259" key="8">
    <source>
        <dbReference type="PROSITE" id="PS50181"/>
    </source>
</evidence>
<dbReference type="Proteomes" id="UP000481288">
    <property type="component" value="Unassembled WGS sequence"/>
</dbReference>
<feature type="repeat" description="WD" evidence="6">
    <location>
        <begin position="628"/>
        <end position="652"/>
    </location>
</feature>
<accession>A0A7D8Z2H1</accession>
<dbReference type="SMART" id="SM00320">
    <property type="entry name" value="WD40"/>
    <property type="match status" value="7"/>
</dbReference>
<dbReference type="InterPro" id="IPR020472">
    <property type="entry name" value="WD40_PAC1"/>
</dbReference>
<feature type="repeat" description="WD" evidence="6">
    <location>
        <begin position="653"/>
        <end position="692"/>
    </location>
</feature>
<feature type="compositionally biased region" description="Basic and acidic residues" evidence="7">
    <location>
        <begin position="72"/>
        <end position="95"/>
    </location>
</feature>
<evidence type="ECO:0000256" key="4">
    <source>
        <dbReference type="ARBA" id="ARBA00022737"/>
    </source>
</evidence>
<evidence type="ECO:0000256" key="5">
    <source>
        <dbReference type="ARBA" id="ARBA00022786"/>
    </source>
</evidence>
<organism evidence="9 10">
    <name type="scientific">Lachnellula cervina</name>
    <dbReference type="NCBI Taxonomy" id="1316786"/>
    <lineage>
        <taxon>Eukaryota</taxon>
        <taxon>Fungi</taxon>
        <taxon>Dikarya</taxon>
        <taxon>Ascomycota</taxon>
        <taxon>Pezizomycotina</taxon>
        <taxon>Leotiomycetes</taxon>
        <taxon>Helotiales</taxon>
        <taxon>Lachnaceae</taxon>
        <taxon>Lachnellula</taxon>
    </lineage>
</organism>
<dbReference type="InterPro" id="IPR036047">
    <property type="entry name" value="F-box-like_dom_sf"/>
</dbReference>
<dbReference type="PROSITE" id="PS50294">
    <property type="entry name" value="WD_REPEATS_REGION"/>
    <property type="match status" value="4"/>
</dbReference>
<dbReference type="SMART" id="SM00256">
    <property type="entry name" value="FBOX"/>
    <property type="match status" value="1"/>
</dbReference>
<dbReference type="FunFam" id="2.130.10.10:FF:000715">
    <property type="entry name" value="F-box protein MET30"/>
    <property type="match status" value="1"/>
</dbReference>
<dbReference type="OrthoDB" id="5580488at2759"/>
<evidence type="ECO:0000313" key="9">
    <source>
        <dbReference type="EMBL" id="TVY50379.1"/>
    </source>
</evidence>
<name>A0A7D8Z2H1_9HELO</name>
<dbReference type="FunFam" id="2.130.10.10:FF:000890">
    <property type="entry name" value="Probable E3 ubiquitin ligase complex SCF subunit sconB"/>
    <property type="match status" value="1"/>
</dbReference>
<dbReference type="PROSITE" id="PS50082">
    <property type="entry name" value="WD_REPEATS_2"/>
    <property type="match status" value="7"/>
</dbReference>
<evidence type="ECO:0000256" key="7">
    <source>
        <dbReference type="SAM" id="MobiDB-lite"/>
    </source>
</evidence>
<dbReference type="InterPro" id="IPR015943">
    <property type="entry name" value="WD40/YVTN_repeat-like_dom_sf"/>
</dbReference>
<feature type="region of interest" description="Disordered" evidence="7">
    <location>
        <begin position="72"/>
        <end position="99"/>
    </location>
</feature>
<feature type="repeat" description="WD" evidence="6">
    <location>
        <begin position="482"/>
        <end position="521"/>
    </location>
</feature>
<dbReference type="SUPFAM" id="SSF50998">
    <property type="entry name" value="Quinoprotein alcohol dehydrogenase-like"/>
    <property type="match status" value="1"/>
</dbReference>
<proteinExistence type="inferred from homology"/>
<evidence type="ECO:0000256" key="3">
    <source>
        <dbReference type="ARBA" id="ARBA00022574"/>
    </source>
</evidence>
<dbReference type="Pfam" id="PF12937">
    <property type="entry name" value="F-box-like"/>
    <property type="match status" value="1"/>
</dbReference>
<dbReference type="PRINTS" id="PR00320">
    <property type="entry name" value="GPROTEINBRPT"/>
</dbReference>
<dbReference type="PANTHER" id="PTHR19872">
    <property type="entry name" value="UBIQUITIN LIGASE SPECIFICITY FACTOR/HREP PROTEIN"/>
    <property type="match status" value="1"/>
</dbReference>
<feature type="repeat" description="WD" evidence="6">
    <location>
        <begin position="521"/>
        <end position="562"/>
    </location>
</feature>
<dbReference type="PROSITE" id="PS00678">
    <property type="entry name" value="WD_REPEATS_1"/>
    <property type="match status" value="5"/>
</dbReference>
<dbReference type="GO" id="GO:0019005">
    <property type="term" value="C:SCF ubiquitin ligase complex"/>
    <property type="evidence" value="ECO:0007669"/>
    <property type="project" value="UniProtKB-ARBA"/>
</dbReference>
<feature type="region of interest" description="Disordered" evidence="7">
    <location>
        <begin position="129"/>
        <end position="149"/>
    </location>
</feature>
<feature type="repeat" description="WD" evidence="6">
    <location>
        <begin position="693"/>
        <end position="726"/>
    </location>
</feature>
<evidence type="ECO:0000256" key="2">
    <source>
        <dbReference type="ARBA" id="ARBA00007968"/>
    </source>
</evidence>
<reference evidence="9 10" key="1">
    <citation type="submission" date="2018-05" db="EMBL/GenBank/DDBJ databases">
        <title>Whole genome sequencing for identification of molecular markers to develop diagnostic detection tools for the regulated plant pathogen Lachnellula willkommii.</title>
        <authorList>
            <person name="Giroux E."/>
            <person name="Bilodeau G."/>
        </authorList>
    </citation>
    <scope>NUCLEOTIDE SEQUENCE [LARGE SCALE GENOMIC DNA]</scope>
    <source>
        <strain evidence="9 10">CBS 625.97</strain>
    </source>
</reference>
<gene>
    <name evidence="9" type="primary">sconB</name>
    <name evidence="9" type="ORF">LCER1_G009016</name>
</gene>
<dbReference type="InterPro" id="IPR001680">
    <property type="entry name" value="WD40_rpt"/>
</dbReference>
<protein>
    <submittedName>
        <fullName evidence="9">Putative E3 ubiquitin ligase complex SCF subunit sconB</fullName>
    </submittedName>
</protein>
<dbReference type="AlphaFoldDB" id="A0A7D8Z2H1"/>
<dbReference type="GO" id="GO:1990756">
    <property type="term" value="F:ubiquitin-like ligase-substrate adaptor activity"/>
    <property type="evidence" value="ECO:0007669"/>
    <property type="project" value="UniProtKB-ARBA"/>
</dbReference>
<feature type="non-terminal residue" evidence="9">
    <location>
        <position position="1"/>
    </location>
</feature>
<keyword evidence="4" id="KW-0677">Repeat</keyword>
<keyword evidence="3 6" id="KW-0853">WD repeat</keyword>
<dbReference type="EMBL" id="QGMG01001164">
    <property type="protein sequence ID" value="TVY50379.1"/>
    <property type="molecule type" value="Genomic_DNA"/>
</dbReference>
<evidence type="ECO:0000256" key="1">
    <source>
        <dbReference type="ARBA" id="ARBA00004906"/>
    </source>
</evidence>
<comment type="similarity">
    <text evidence="2">Belongs to the WD repeat MET30/SCONB/SCON-2 family.</text>
</comment>
<comment type="pathway">
    <text evidence="1">Protein modification; protein ubiquitination.</text>
</comment>
<keyword evidence="10" id="KW-1185">Reference proteome</keyword>
<comment type="caution">
    <text evidence="9">The sequence shown here is derived from an EMBL/GenBank/DDBJ whole genome shotgun (WGS) entry which is preliminary data.</text>
</comment>
<dbReference type="InterPro" id="IPR051075">
    <property type="entry name" value="SCF_subunit_WD-repeat"/>
</dbReference>
<dbReference type="CDD" id="cd00200">
    <property type="entry name" value="WD40"/>
    <property type="match status" value="1"/>
</dbReference>
<feature type="region of interest" description="Disordered" evidence="7">
    <location>
        <begin position="342"/>
        <end position="369"/>
    </location>
</feature>
<evidence type="ECO:0000256" key="6">
    <source>
        <dbReference type="PROSITE-ProRule" id="PRU00221"/>
    </source>
</evidence>
<dbReference type="InterPro" id="IPR011047">
    <property type="entry name" value="Quinoprotein_ADH-like_sf"/>
</dbReference>
<feature type="domain" description="F-box" evidence="8">
    <location>
        <begin position="226"/>
        <end position="272"/>
    </location>
</feature>
<keyword evidence="5" id="KW-0833">Ubl conjugation pathway</keyword>
<dbReference type="PROSITE" id="PS50181">
    <property type="entry name" value="FBOX"/>
    <property type="match status" value="1"/>
</dbReference>
<feature type="repeat" description="WD" evidence="6">
    <location>
        <begin position="402"/>
        <end position="441"/>
    </location>
</feature>
<sequence length="737" mass="82175">LDLSQTSALRLSLFTKPDWALPLTDPRGAVMASSPPNSMALRQSVEVPGDGTFRQSNFPTHDIPSAGSMAVEHARQPKEAGERPSKDNCDGEHGGPDATITISSTSRIAGQTVAPFLAKHIPEQYAPMGVAQPNTTSKKDPNTKYCYRHQPDSKCRRTADEPTMENLQRELETLTQDDQQGISHVWSLFSAAPAKHRNLMLQGILTQCCFPQLSYLSTSVRDLIRIDFLTALPSEISYKILCHLDTTSLCKAAQVSQRWRILADDDVVWHKMCEQHIDRKCLKCGWGLPLLERKRLRDWKRQQQLRATGRGLNEWSPKLTPAPDDADSTDMIRKPSCNGIGKRNADTLTSDGASVSPEASKRQRINPEDSYFPKTRPWKDVYKDRFKVGTNWKYGRCTTKIFRGHLNGVMCLQFDDNILATGSYDSTIKIWDINTGECLRTLRGHTLGVRALQFDDTKLISGSLDHTVRVWNWRTGETIATYPEHTEGVIAVNLDGNLLASGSIDKTVRIWNFKDKSKFSLKGHKDWVNAVRVDSASRTVFSASDDCTIRLWDLDTKQTIQTYIGHVGQVQQVTLLPAEYEPEDVDAEEVDDGTSSIASSSDLTMNLSTTPSISPFELWPSSRPRPARYMVTGGLDSTVRLWDVESGRCLKTFFGHVEGVWALAADTLRVVSGAEDRMVKVWDARTGKCEKTFSGHQGPVTCIGLSDSRMVTGSEDCEVRVYSFKSEDGEGVEAEGY</sequence>
<dbReference type="InterPro" id="IPR019775">
    <property type="entry name" value="WD40_repeat_CS"/>
</dbReference>
<feature type="repeat" description="WD" evidence="6">
    <location>
        <begin position="442"/>
        <end position="481"/>
    </location>
</feature>
<dbReference type="FunFam" id="1.20.1280.50:FF:000016">
    <property type="entry name" value="E3 ubiquitin ligase complex SCF subunit sconB"/>
    <property type="match status" value="1"/>
</dbReference>
<dbReference type="PANTHER" id="PTHR19872:SF9">
    <property type="entry name" value="UBIQUITIN-BINDING SDF UBIQUITIN LIGASE COMPLEX SUBUNIT"/>
    <property type="match status" value="1"/>
</dbReference>
<dbReference type="CDD" id="cd22147">
    <property type="entry name" value="F-box_SpPof1-like"/>
    <property type="match status" value="1"/>
</dbReference>
<dbReference type="SUPFAM" id="SSF81383">
    <property type="entry name" value="F-box domain"/>
    <property type="match status" value="1"/>
</dbReference>